<proteinExistence type="predicted"/>
<evidence type="ECO:0000256" key="1">
    <source>
        <dbReference type="ARBA" id="ARBA00001947"/>
    </source>
</evidence>
<reference evidence="5 6" key="1">
    <citation type="submission" date="2023-09" db="EMBL/GenBank/DDBJ databases">
        <title>Xinfangfangia sedmenti sp. nov., isolated the sedment.</title>
        <authorList>
            <person name="Xu L."/>
        </authorList>
    </citation>
    <scope>NUCLEOTIDE SEQUENCE [LARGE SCALE GENOMIC DNA]</scope>
    <source>
        <strain evidence="5 6">LG-4</strain>
    </source>
</reference>
<evidence type="ECO:0000313" key="6">
    <source>
        <dbReference type="Proteomes" id="UP001247754"/>
    </source>
</evidence>
<keyword evidence="3" id="KW-0479">Metal-binding</keyword>
<evidence type="ECO:0000256" key="3">
    <source>
        <dbReference type="ARBA" id="ARBA00022723"/>
    </source>
</evidence>
<dbReference type="RefSeq" id="WP_310458182.1">
    <property type="nucleotide sequence ID" value="NZ_JAVKPH010000020.1"/>
</dbReference>
<keyword evidence="6" id="KW-1185">Reference proteome</keyword>
<dbReference type="PANTHER" id="PTHR37418:SF2">
    <property type="entry name" value="3-KETO-5-AMINOHEXANOATE CLEAVAGE ENZYME"/>
    <property type="match status" value="1"/>
</dbReference>
<protein>
    <submittedName>
        <fullName evidence="5">3-keto-5-aminohexanoate cleavage protein</fullName>
    </submittedName>
</protein>
<dbReference type="EMBL" id="JAVKPH010000020">
    <property type="protein sequence ID" value="MDR5654007.1"/>
    <property type="molecule type" value="Genomic_DNA"/>
</dbReference>
<sequence>MQAKTIITCAVTGAFDSVRSNPAVPVTPEQIATSALGAARAGAAIVHIHVREPATGLASMEPAYYREVVARIRDSGVEVILNLTTGAGGRFIPSEDDPLRPAPGSSLSLPQRRIEHVLELRPEICTLDTATLNFGDSPFINTPPHLRVMAAEIRAAGIRPEIEVFDLGHIELAKQLMREGLIDSPPMFQLCLGIPYGAPATVEALVALRGQLPADAHWAAFGISRREFPIAAATVAMGGHIRVGLEDNLYLSKGVLAPDNASLVERAVHICEALNQPVATAAEARRILGLANA</sequence>
<gene>
    <name evidence="5" type="ORF">RGD00_15440</name>
</gene>
<dbReference type="InterPro" id="IPR013785">
    <property type="entry name" value="Aldolase_TIM"/>
</dbReference>
<comment type="cofactor">
    <cofactor evidence="1">
        <name>Zn(2+)</name>
        <dbReference type="ChEBI" id="CHEBI:29105"/>
    </cofactor>
</comment>
<accession>A0ABU1FAZ4</accession>
<evidence type="ECO:0000256" key="4">
    <source>
        <dbReference type="ARBA" id="ARBA00022833"/>
    </source>
</evidence>
<evidence type="ECO:0000256" key="2">
    <source>
        <dbReference type="ARBA" id="ARBA00022679"/>
    </source>
</evidence>
<name>A0ABU1FAZ4_9RHOB</name>
<evidence type="ECO:0000313" key="5">
    <source>
        <dbReference type="EMBL" id="MDR5654007.1"/>
    </source>
</evidence>
<dbReference type="Proteomes" id="UP001247754">
    <property type="component" value="Unassembled WGS sequence"/>
</dbReference>
<organism evidence="5 6">
    <name type="scientific">Ruixingdingia sedimenti</name>
    <dbReference type="NCBI Taxonomy" id="3073604"/>
    <lineage>
        <taxon>Bacteria</taxon>
        <taxon>Pseudomonadati</taxon>
        <taxon>Pseudomonadota</taxon>
        <taxon>Alphaproteobacteria</taxon>
        <taxon>Rhodobacterales</taxon>
        <taxon>Paracoccaceae</taxon>
        <taxon>Ruixingdingia</taxon>
    </lineage>
</organism>
<dbReference type="InterPro" id="IPR008567">
    <property type="entry name" value="BKACE"/>
</dbReference>
<dbReference type="PANTHER" id="PTHR37418">
    <property type="entry name" value="3-KETO-5-AMINOHEXANOATE CLEAVAGE ENZYME-RELATED"/>
    <property type="match status" value="1"/>
</dbReference>
<keyword evidence="4" id="KW-0862">Zinc</keyword>
<dbReference type="Gene3D" id="3.20.20.70">
    <property type="entry name" value="Aldolase class I"/>
    <property type="match status" value="1"/>
</dbReference>
<comment type="caution">
    <text evidence="5">The sequence shown here is derived from an EMBL/GenBank/DDBJ whole genome shotgun (WGS) entry which is preliminary data.</text>
</comment>
<keyword evidence="2" id="KW-0808">Transferase</keyword>
<dbReference type="Pfam" id="PF05853">
    <property type="entry name" value="BKACE"/>
    <property type="match status" value="1"/>
</dbReference>